<feature type="domain" description="TM7S3/TM198-like" evidence="10">
    <location>
        <begin position="111"/>
        <end position="308"/>
    </location>
</feature>
<evidence type="ECO:0000256" key="5">
    <source>
        <dbReference type="ARBA" id="ARBA00023136"/>
    </source>
</evidence>
<feature type="region of interest" description="Disordered" evidence="7">
    <location>
        <begin position="49"/>
        <end position="78"/>
    </location>
</feature>
<keyword evidence="4 8" id="KW-1133">Transmembrane helix</keyword>
<evidence type="ECO:0000256" key="3">
    <source>
        <dbReference type="ARBA" id="ARBA00022692"/>
    </source>
</evidence>
<accession>A0A8H7RIK9</accession>
<organism evidence="11 12">
    <name type="scientific">Mucor saturninus</name>
    <dbReference type="NCBI Taxonomy" id="64648"/>
    <lineage>
        <taxon>Eukaryota</taxon>
        <taxon>Fungi</taxon>
        <taxon>Fungi incertae sedis</taxon>
        <taxon>Mucoromycota</taxon>
        <taxon>Mucoromycotina</taxon>
        <taxon>Mucoromycetes</taxon>
        <taxon>Mucorales</taxon>
        <taxon>Mucorineae</taxon>
        <taxon>Mucoraceae</taxon>
        <taxon>Mucor</taxon>
    </lineage>
</organism>
<dbReference type="Pfam" id="PF13886">
    <property type="entry name" value="TM7S3_TM198"/>
    <property type="match status" value="1"/>
</dbReference>
<dbReference type="GO" id="GO:0005886">
    <property type="term" value="C:plasma membrane"/>
    <property type="evidence" value="ECO:0007669"/>
    <property type="project" value="TreeGrafter"/>
</dbReference>
<keyword evidence="3 8" id="KW-0812">Transmembrane</keyword>
<comment type="caution">
    <text evidence="11">The sequence shown here is derived from an EMBL/GenBank/DDBJ whole genome shotgun (WGS) entry which is preliminary data.</text>
</comment>
<dbReference type="PANTHER" id="PTHR31247">
    <property type="entry name" value="TRANSMEMBRANE PROTEIN 198 FAMILY MEMBER"/>
    <property type="match status" value="1"/>
</dbReference>
<keyword evidence="9" id="KW-0732">Signal</keyword>
<proteinExistence type="inferred from homology"/>
<feature type="region of interest" description="Disordered" evidence="7">
    <location>
        <begin position="327"/>
        <end position="349"/>
    </location>
</feature>
<dbReference type="OrthoDB" id="102260at2759"/>
<sequence length="349" mass="37621">MLSSKWILCCFLLTTLILSSVFAQPTPTPTTLVKRQEVETNSVNEFNKATVSRKSSSTKTATATATETGKGGGSNGSHDGSPAIIPAATTAWFVAVYGTESGISSRMASLGAILIVLGLFLCSMGFRRFKEMLCVMGLLTFGSMTWIGLANCRPVSGYPMDSILMIVVPVCVGLVGAVAYYVLWNIALYLVCAFGGFIFAIFVLSWKSDLVIVSLIGRPCFLGGMALLTGVVTFFALRPMLFFATSFVGAYIFMFGVDCLSRTGLIAAPQAMLNRNPNHLVEYSINKYIYVMLAMIILMFLMSMAWQMLFNAAHHLGMHIVAAAKGKPAHEEPKEEATEGHPPSSPPPS</sequence>
<comment type="subcellular location">
    <subcellularLocation>
        <location evidence="1">Membrane</location>
        <topology evidence="1">Multi-pass membrane protein</topology>
    </subcellularLocation>
</comment>
<dbReference type="EMBL" id="JAEPRD010000010">
    <property type="protein sequence ID" value="KAG2210942.1"/>
    <property type="molecule type" value="Genomic_DNA"/>
</dbReference>
<keyword evidence="5 8" id="KW-0472">Membrane</keyword>
<dbReference type="PANTHER" id="PTHR31247:SF5">
    <property type="entry name" value="DUF4203 DOMAIN-CONTAINING PROTEIN"/>
    <property type="match status" value="1"/>
</dbReference>
<gene>
    <name evidence="11" type="ORF">INT47_000099</name>
</gene>
<evidence type="ECO:0000313" key="12">
    <source>
        <dbReference type="Proteomes" id="UP000603453"/>
    </source>
</evidence>
<evidence type="ECO:0000256" key="4">
    <source>
        <dbReference type="ARBA" id="ARBA00022989"/>
    </source>
</evidence>
<reference evidence="11" key="1">
    <citation type="submission" date="2020-12" db="EMBL/GenBank/DDBJ databases">
        <title>Metabolic potential, ecology and presence of endohyphal bacteria is reflected in genomic diversity of Mucoromycotina.</title>
        <authorList>
            <person name="Muszewska A."/>
            <person name="Okrasinska A."/>
            <person name="Steczkiewicz K."/>
            <person name="Drgas O."/>
            <person name="Orlowska M."/>
            <person name="Perlinska-Lenart U."/>
            <person name="Aleksandrzak-Piekarczyk T."/>
            <person name="Szatraj K."/>
            <person name="Zielenkiewicz U."/>
            <person name="Pilsyk S."/>
            <person name="Malc E."/>
            <person name="Mieczkowski P."/>
            <person name="Kruszewska J.S."/>
            <person name="Biernat P."/>
            <person name="Pawlowska J."/>
        </authorList>
    </citation>
    <scope>NUCLEOTIDE SEQUENCE</scope>
    <source>
        <strain evidence="11">WA0000017839</strain>
    </source>
</reference>
<feature type="transmembrane region" description="Helical" evidence="8">
    <location>
        <begin position="162"/>
        <end position="183"/>
    </location>
</feature>
<feature type="compositionally biased region" description="Low complexity" evidence="7">
    <location>
        <begin position="49"/>
        <end position="68"/>
    </location>
</feature>
<name>A0A8H7RIK9_9FUNG</name>
<evidence type="ECO:0000259" key="10">
    <source>
        <dbReference type="Pfam" id="PF13886"/>
    </source>
</evidence>
<evidence type="ECO:0000256" key="1">
    <source>
        <dbReference type="ARBA" id="ARBA00004141"/>
    </source>
</evidence>
<dbReference type="InterPro" id="IPR025256">
    <property type="entry name" value="TM7S3/TM198-like_dom"/>
</dbReference>
<evidence type="ECO:0000256" key="7">
    <source>
        <dbReference type="SAM" id="MobiDB-lite"/>
    </source>
</evidence>
<feature type="transmembrane region" description="Helical" evidence="8">
    <location>
        <begin position="188"/>
        <end position="206"/>
    </location>
</feature>
<protein>
    <recommendedName>
        <fullName evidence="6">Transmembrane protein 198</fullName>
    </recommendedName>
</protein>
<feature type="transmembrane region" description="Helical" evidence="8">
    <location>
        <begin position="107"/>
        <end position="126"/>
    </location>
</feature>
<feature type="transmembrane region" description="Helical" evidence="8">
    <location>
        <begin position="288"/>
        <end position="310"/>
    </location>
</feature>
<dbReference type="AlphaFoldDB" id="A0A8H7RIK9"/>
<evidence type="ECO:0000313" key="11">
    <source>
        <dbReference type="EMBL" id="KAG2210942.1"/>
    </source>
</evidence>
<evidence type="ECO:0000256" key="2">
    <source>
        <dbReference type="ARBA" id="ARBA00006244"/>
    </source>
</evidence>
<evidence type="ECO:0000256" key="9">
    <source>
        <dbReference type="SAM" id="SignalP"/>
    </source>
</evidence>
<keyword evidence="12" id="KW-1185">Reference proteome</keyword>
<feature type="compositionally biased region" description="Basic and acidic residues" evidence="7">
    <location>
        <begin position="328"/>
        <end position="339"/>
    </location>
</feature>
<dbReference type="Proteomes" id="UP000603453">
    <property type="component" value="Unassembled WGS sequence"/>
</dbReference>
<comment type="similarity">
    <text evidence="2">Belongs to the TMEM198 family.</text>
</comment>
<evidence type="ECO:0000256" key="6">
    <source>
        <dbReference type="ARBA" id="ARBA00049737"/>
    </source>
</evidence>
<feature type="chain" id="PRO_5034688385" description="Transmembrane protein 198" evidence="9">
    <location>
        <begin position="24"/>
        <end position="349"/>
    </location>
</feature>
<dbReference type="InterPro" id="IPR040236">
    <property type="entry name" value="TMEM198"/>
</dbReference>
<feature type="transmembrane region" description="Helical" evidence="8">
    <location>
        <begin position="133"/>
        <end position="150"/>
    </location>
</feature>
<evidence type="ECO:0000256" key="8">
    <source>
        <dbReference type="SAM" id="Phobius"/>
    </source>
</evidence>
<feature type="signal peptide" evidence="9">
    <location>
        <begin position="1"/>
        <end position="23"/>
    </location>
</feature>
<feature type="transmembrane region" description="Helical" evidence="8">
    <location>
        <begin position="212"/>
        <end position="236"/>
    </location>
</feature>
<feature type="transmembrane region" description="Helical" evidence="8">
    <location>
        <begin position="248"/>
        <end position="268"/>
    </location>
</feature>